<evidence type="ECO:0000313" key="2">
    <source>
        <dbReference type="Proteomes" id="UP000008204"/>
    </source>
</evidence>
<sequence>MPDSIMYQEDAFVVLEPNQIEQILTPQELLEKLKGILSTRQDELPKELQKLTSVNDQAVYLRDNFCELDVGSDAYLQWYVIRLDK</sequence>
<dbReference type="InterPro" id="IPR021954">
    <property type="entry name" value="CRR7"/>
</dbReference>
<dbReference type="AlphaFoldDB" id="B7K0Y6"/>
<dbReference type="RefSeq" id="WP_012594402.1">
    <property type="nucleotide sequence ID" value="NC_011726.1"/>
</dbReference>
<dbReference type="STRING" id="41431.PCC8801_1052"/>
<dbReference type="OrthoDB" id="487862at2"/>
<reference evidence="2" key="1">
    <citation type="journal article" date="2011" name="MBio">
        <title>Novel metabolic attributes of the genus Cyanothece, comprising a group of unicellular nitrogen-fixing Cyanobacteria.</title>
        <authorList>
            <person name="Bandyopadhyay A."/>
            <person name="Elvitigala T."/>
            <person name="Welsh E."/>
            <person name="Stockel J."/>
            <person name="Liberton M."/>
            <person name="Min H."/>
            <person name="Sherman L.A."/>
            <person name="Pakrasi H.B."/>
        </authorList>
    </citation>
    <scope>NUCLEOTIDE SEQUENCE [LARGE SCALE GENOMIC DNA]</scope>
    <source>
        <strain evidence="2">PCC 8801</strain>
    </source>
</reference>
<accession>B7K0Y6</accession>
<dbReference type="eggNOG" id="ENOG5032ZCN">
    <property type="taxonomic scope" value="Bacteria"/>
</dbReference>
<dbReference type="InterPro" id="IPR038150">
    <property type="entry name" value="CRR7-like_sf"/>
</dbReference>
<organism evidence="1 2">
    <name type="scientific">Rippkaea orientalis (strain PCC 8801 / RF-1)</name>
    <name type="common">Cyanothece sp. (strain PCC 8801)</name>
    <dbReference type="NCBI Taxonomy" id="41431"/>
    <lineage>
        <taxon>Bacteria</taxon>
        <taxon>Bacillati</taxon>
        <taxon>Cyanobacteriota</taxon>
        <taxon>Cyanophyceae</taxon>
        <taxon>Oscillatoriophycideae</taxon>
        <taxon>Chroococcales</taxon>
        <taxon>Aphanothecaceae</taxon>
        <taxon>Rippkaea</taxon>
        <taxon>Rippkaea orientalis</taxon>
    </lineage>
</organism>
<dbReference type="Gene3D" id="3.90.940.40">
    <property type="entry name" value="Protein CHLORORESPIRATORY REDUCTION 7"/>
    <property type="match status" value="1"/>
</dbReference>
<dbReference type="PANTHER" id="PTHR36803">
    <property type="entry name" value="PROTEIN CHLORORESPIRATORY REDUCTION 7, CHLOROPLASTIC"/>
    <property type="match status" value="1"/>
</dbReference>
<evidence type="ECO:0008006" key="3">
    <source>
        <dbReference type="Google" id="ProtNLM"/>
    </source>
</evidence>
<name>B7K0Y6_RIPO1</name>
<dbReference type="Proteomes" id="UP000008204">
    <property type="component" value="Chromosome"/>
</dbReference>
<dbReference type="HOGENOM" id="CLU_172626_0_0_3"/>
<protein>
    <recommendedName>
        <fullName evidence="3">Chlororespiratory reduction protein 7</fullName>
    </recommendedName>
</protein>
<evidence type="ECO:0000313" key="1">
    <source>
        <dbReference type="EMBL" id="ACK65127.1"/>
    </source>
</evidence>
<gene>
    <name evidence="1" type="ordered locus">PCC8801_1052</name>
</gene>
<proteinExistence type="predicted"/>
<keyword evidence="2" id="KW-1185">Reference proteome</keyword>
<dbReference type="Pfam" id="PF12095">
    <property type="entry name" value="CRR7"/>
    <property type="match status" value="1"/>
</dbReference>
<dbReference type="EMBL" id="CP001287">
    <property type="protein sequence ID" value="ACK65127.1"/>
    <property type="molecule type" value="Genomic_DNA"/>
</dbReference>
<dbReference type="PANTHER" id="PTHR36803:SF1">
    <property type="entry name" value="PROTEIN CHLORORESPIRATORY REDUCTION 7, CHLOROPLASTIC"/>
    <property type="match status" value="1"/>
</dbReference>
<dbReference type="KEGG" id="cyp:PCC8801_1052"/>